<name>A0A849C1Y3_9NOCA</name>
<proteinExistence type="predicted"/>
<reference evidence="1 2" key="1">
    <citation type="submission" date="2020-05" db="EMBL/GenBank/DDBJ databases">
        <title>MicrobeNet Type strains.</title>
        <authorList>
            <person name="Nicholson A.C."/>
        </authorList>
    </citation>
    <scope>NUCLEOTIDE SEQUENCE [LARGE SCALE GENOMIC DNA]</scope>
    <source>
        <strain evidence="1 2">JCM 3224</strain>
    </source>
</reference>
<evidence type="ECO:0000313" key="2">
    <source>
        <dbReference type="Proteomes" id="UP000586827"/>
    </source>
</evidence>
<sequence>MSREPLLSAERYPDMPAPIARLHNRLETRFPRPIPQIARARARVHGSATQVADLFLGRLNPASTLGRTYVLLRHAQWYV</sequence>
<accession>A0A849C1Y3</accession>
<dbReference type="Proteomes" id="UP000586827">
    <property type="component" value="Unassembled WGS sequence"/>
</dbReference>
<gene>
    <name evidence="1" type="ORF">HLB23_23295</name>
</gene>
<organism evidence="1 2">
    <name type="scientific">Nocardia uniformis</name>
    <dbReference type="NCBI Taxonomy" id="53432"/>
    <lineage>
        <taxon>Bacteria</taxon>
        <taxon>Bacillati</taxon>
        <taxon>Actinomycetota</taxon>
        <taxon>Actinomycetes</taxon>
        <taxon>Mycobacteriales</taxon>
        <taxon>Nocardiaceae</taxon>
        <taxon>Nocardia</taxon>
    </lineage>
</organism>
<comment type="caution">
    <text evidence="1">The sequence shown here is derived from an EMBL/GenBank/DDBJ whole genome shotgun (WGS) entry which is preliminary data.</text>
</comment>
<dbReference type="EMBL" id="JABELX010000008">
    <property type="protein sequence ID" value="NNH72753.1"/>
    <property type="molecule type" value="Genomic_DNA"/>
</dbReference>
<dbReference type="AlphaFoldDB" id="A0A849C1Y3"/>
<dbReference type="RefSeq" id="WP_067524100.1">
    <property type="nucleotide sequence ID" value="NZ_JABELX010000008.1"/>
</dbReference>
<protein>
    <submittedName>
        <fullName evidence="1">Uncharacterized protein</fullName>
    </submittedName>
</protein>
<evidence type="ECO:0000313" key="1">
    <source>
        <dbReference type="EMBL" id="NNH72753.1"/>
    </source>
</evidence>
<keyword evidence="2" id="KW-1185">Reference proteome</keyword>